<sequence>MAIFLSAGHHLKDTGAIGISGRQENQETIKLRDAILNFIKPTYKVITDNDSETLAQYLNRIKPGNGSVVLELHFDAYNQKASGTTGLYKDGANNLSIQFANELTEKVSTLLNIPNRGGKSESQSNRGKLGLTRKDGITVLLELCFIDNGIDMQTYDIHFMDLAKLIANLLMKYDDLII</sequence>
<dbReference type="SMART" id="SM00646">
    <property type="entry name" value="Ami_3"/>
    <property type="match status" value="1"/>
</dbReference>
<dbReference type="Gene3D" id="3.40.630.40">
    <property type="entry name" value="Zn-dependent exopeptidases"/>
    <property type="match status" value="1"/>
</dbReference>
<evidence type="ECO:0000313" key="3">
    <source>
        <dbReference type="Proteomes" id="UP000249645"/>
    </source>
</evidence>
<reference evidence="2 3" key="1">
    <citation type="submission" date="2017-11" db="EMBL/GenBank/DDBJ databases">
        <title>Infants hospitalized years apart are colonized by the same room-sourced microbial strains.</title>
        <authorList>
            <person name="Brooks B."/>
            <person name="Olm M.R."/>
            <person name="Firek B.A."/>
            <person name="Baker R."/>
            <person name="Thomas B.C."/>
            <person name="Morowitz M.J."/>
            <person name="Banfield J.F."/>
        </authorList>
    </citation>
    <scope>NUCLEOTIDE SEQUENCE [LARGE SCALE GENOMIC DNA]</scope>
    <source>
        <strain evidence="2">S2_009_000_R2_76</strain>
    </source>
</reference>
<organism evidence="2 3">
    <name type="scientific">Pseudopedobacter saltans</name>
    <dbReference type="NCBI Taxonomy" id="151895"/>
    <lineage>
        <taxon>Bacteria</taxon>
        <taxon>Pseudomonadati</taxon>
        <taxon>Bacteroidota</taxon>
        <taxon>Sphingobacteriia</taxon>
        <taxon>Sphingobacteriales</taxon>
        <taxon>Sphingobacteriaceae</taxon>
        <taxon>Pseudopedobacter</taxon>
    </lineage>
</organism>
<name>A0A2W5GJ09_9SPHI</name>
<feature type="domain" description="MurNAc-LAA" evidence="1">
    <location>
        <begin position="58"/>
        <end position="171"/>
    </location>
</feature>
<proteinExistence type="predicted"/>
<dbReference type="GO" id="GO:0009253">
    <property type="term" value="P:peptidoglycan catabolic process"/>
    <property type="evidence" value="ECO:0007669"/>
    <property type="project" value="InterPro"/>
</dbReference>
<evidence type="ECO:0000259" key="1">
    <source>
        <dbReference type="SMART" id="SM00646"/>
    </source>
</evidence>
<gene>
    <name evidence="2" type="ORF">DI598_17205</name>
</gene>
<dbReference type="EMBL" id="QFOI01000449">
    <property type="protein sequence ID" value="PZP42189.1"/>
    <property type="molecule type" value="Genomic_DNA"/>
</dbReference>
<dbReference type="AlphaFoldDB" id="A0A2W5GJ09"/>
<dbReference type="Pfam" id="PF01520">
    <property type="entry name" value="Amidase_3"/>
    <property type="match status" value="1"/>
</dbReference>
<dbReference type="GO" id="GO:0008745">
    <property type="term" value="F:N-acetylmuramoyl-L-alanine amidase activity"/>
    <property type="evidence" value="ECO:0007669"/>
    <property type="project" value="InterPro"/>
</dbReference>
<dbReference type="InterPro" id="IPR002508">
    <property type="entry name" value="MurNAc-LAA_cat"/>
</dbReference>
<dbReference type="SUPFAM" id="SSF53187">
    <property type="entry name" value="Zn-dependent exopeptidases"/>
    <property type="match status" value="1"/>
</dbReference>
<dbReference type="CDD" id="cd02696">
    <property type="entry name" value="MurNAc-LAA"/>
    <property type="match status" value="1"/>
</dbReference>
<accession>A0A2W5GJ09</accession>
<protein>
    <submittedName>
        <fullName evidence="2">N-acetylmuramoyl-L-alanine amidase</fullName>
    </submittedName>
</protein>
<comment type="caution">
    <text evidence="2">The sequence shown here is derived from an EMBL/GenBank/DDBJ whole genome shotgun (WGS) entry which is preliminary data.</text>
</comment>
<dbReference type="Proteomes" id="UP000249645">
    <property type="component" value="Unassembled WGS sequence"/>
</dbReference>
<evidence type="ECO:0000313" key="2">
    <source>
        <dbReference type="EMBL" id="PZP42189.1"/>
    </source>
</evidence>